<protein>
    <submittedName>
        <fullName evidence="1">Uncharacterized protein</fullName>
    </submittedName>
</protein>
<proteinExistence type="predicted"/>
<gene>
    <name evidence="1" type="ORF">BD410DRAFT_512471</name>
</gene>
<dbReference type="Proteomes" id="UP000294933">
    <property type="component" value="Unassembled WGS sequence"/>
</dbReference>
<name>A0A4Y7PTZ0_9AGAM</name>
<evidence type="ECO:0000313" key="1">
    <source>
        <dbReference type="EMBL" id="TDL18029.1"/>
    </source>
</evidence>
<sequence>MPLPRYLPHLLYATAITSFSLHLLAQRKTGADTRLRLDAHIGILEEINGRLRRGEDVKDEEIERTRRLMREEGAERLAGGGIGGAGIGWKEVILGRKTIDRKSEDVQKE</sequence>
<dbReference type="EMBL" id="ML170213">
    <property type="protein sequence ID" value="TDL18029.1"/>
    <property type="molecule type" value="Genomic_DNA"/>
</dbReference>
<keyword evidence="2" id="KW-1185">Reference proteome</keyword>
<reference evidence="1 2" key="1">
    <citation type="submission" date="2018-06" db="EMBL/GenBank/DDBJ databases">
        <title>A transcriptomic atlas of mushroom development highlights an independent origin of complex multicellularity.</title>
        <authorList>
            <consortium name="DOE Joint Genome Institute"/>
            <person name="Krizsan K."/>
            <person name="Almasi E."/>
            <person name="Merenyi Z."/>
            <person name="Sahu N."/>
            <person name="Viragh M."/>
            <person name="Koszo T."/>
            <person name="Mondo S."/>
            <person name="Kiss B."/>
            <person name="Balint B."/>
            <person name="Kues U."/>
            <person name="Barry K."/>
            <person name="Hegedus J.C."/>
            <person name="Henrissat B."/>
            <person name="Johnson J."/>
            <person name="Lipzen A."/>
            <person name="Ohm R."/>
            <person name="Nagy I."/>
            <person name="Pangilinan J."/>
            <person name="Yan J."/>
            <person name="Xiong Y."/>
            <person name="Grigoriev I.V."/>
            <person name="Hibbett D.S."/>
            <person name="Nagy L.G."/>
        </authorList>
    </citation>
    <scope>NUCLEOTIDE SEQUENCE [LARGE SCALE GENOMIC DNA]</scope>
    <source>
        <strain evidence="1 2">SZMC22713</strain>
    </source>
</reference>
<dbReference type="VEuPathDB" id="FungiDB:BD410DRAFT_512471"/>
<dbReference type="AlphaFoldDB" id="A0A4Y7PTZ0"/>
<organism evidence="1 2">
    <name type="scientific">Rickenella mellea</name>
    <dbReference type="NCBI Taxonomy" id="50990"/>
    <lineage>
        <taxon>Eukaryota</taxon>
        <taxon>Fungi</taxon>
        <taxon>Dikarya</taxon>
        <taxon>Basidiomycota</taxon>
        <taxon>Agaricomycotina</taxon>
        <taxon>Agaricomycetes</taxon>
        <taxon>Hymenochaetales</taxon>
        <taxon>Rickenellaceae</taxon>
        <taxon>Rickenella</taxon>
    </lineage>
</organism>
<evidence type="ECO:0000313" key="2">
    <source>
        <dbReference type="Proteomes" id="UP000294933"/>
    </source>
</evidence>
<accession>A0A4Y7PTZ0</accession>
<dbReference type="OrthoDB" id="2596179at2759"/>